<proteinExistence type="predicted"/>
<dbReference type="SUPFAM" id="SSF56059">
    <property type="entry name" value="Glutathione synthetase ATP-binding domain-like"/>
    <property type="match status" value="1"/>
</dbReference>
<reference evidence="4 5" key="1">
    <citation type="submission" date="2017-01" db="EMBL/GenBank/DDBJ databases">
        <authorList>
            <person name="Erauso G."/>
        </authorList>
    </citation>
    <scope>NUCLEOTIDE SEQUENCE [LARGE SCALE GENOMIC DNA]</scope>
    <source>
        <strain evidence="4">MESINF1</strain>
    </source>
</reference>
<dbReference type="InterPro" id="IPR003806">
    <property type="entry name" value="ATP-grasp_PylC-type"/>
</dbReference>
<dbReference type="GO" id="GO:0046872">
    <property type="term" value="F:metal ion binding"/>
    <property type="evidence" value="ECO:0007669"/>
    <property type="project" value="InterPro"/>
</dbReference>
<dbReference type="InterPro" id="IPR011761">
    <property type="entry name" value="ATP-grasp"/>
</dbReference>
<dbReference type="Gene3D" id="3.40.50.20">
    <property type="match status" value="1"/>
</dbReference>
<dbReference type="Gene3D" id="3.30.470.20">
    <property type="entry name" value="ATP-grasp fold, B domain"/>
    <property type="match status" value="1"/>
</dbReference>
<gene>
    <name evidence="4" type="ORF">MESINF_0443</name>
</gene>
<evidence type="ECO:0000313" key="4">
    <source>
        <dbReference type="EMBL" id="SSC11892.1"/>
    </source>
</evidence>
<feature type="transmembrane region" description="Helical" evidence="2">
    <location>
        <begin position="352"/>
        <end position="371"/>
    </location>
</feature>
<protein>
    <recommendedName>
        <fullName evidence="3">ATP-grasp domain-containing protein</fullName>
    </recommendedName>
</protein>
<dbReference type="AlphaFoldDB" id="A0A7Z7PN71"/>
<accession>A0A7Z7PN71</accession>
<dbReference type="EMBL" id="LS974202">
    <property type="protein sequence ID" value="SSC11892.1"/>
    <property type="molecule type" value="Genomic_DNA"/>
</dbReference>
<keyword evidence="1" id="KW-0067">ATP-binding</keyword>
<keyword evidence="2" id="KW-0812">Transmembrane</keyword>
<evidence type="ECO:0000313" key="5">
    <source>
        <dbReference type="Proteomes" id="UP000250796"/>
    </source>
</evidence>
<keyword evidence="2" id="KW-0472">Membrane</keyword>
<sequence length="403" mass="45555">MRVLVTGARMWYALNSIRLLARQGHEVFAADSGKVSGGLYSRYLKGKFIYPPVSEKSDEFIECLLKKIEELKIDVLFPTFEEGFVISRFMYRFEGRVRVIVPRHDHIQVLHDKWTMTQLASSLSIPVPVTTLLKDFDTARMNFPLIVKPRDQRSAEGIVKVQTLSQLKKLSATLDGTKTLAQEWKTPHQICTTGLAFNGKLKGNVIYHNIREYPESGGVGTCRVSMKCEKVESYVSRIVEALGYSGFISMDFLYDRNEDEYYLVDVNPRMSPGLLVAHTSGIDFVRGYMDMVDGGDIKSFGGVVPGRGTYTTAMEIGWYFSTLFKGKFRNLKGFFKSRKGLKDDTWDIRDPIPFFIVLFAMAYTAVFGPFMGGQTKGFSLGATYDSEKFSVEKAESEKNREVG</sequence>
<keyword evidence="5" id="KW-1185">Reference proteome</keyword>
<dbReference type="RefSeq" id="WP_169698325.1">
    <property type="nucleotide sequence ID" value="NZ_LS974202.1"/>
</dbReference>
<dbReference type="PROSITE" id="PS50975">
    <property type="entry name" value="ATP_GRASP"/>
    <property type="match status" value="1"/>
</dbReference>
<keyword evidence="1" id="KW-0547">Nucleotide-binding</keyword>
<dbReference type="GO" id="GO:0005524">
    <property type="term" value="F:ATP binding"/>
    <property type="evidence" value="ECO:0007669"/>
    <property type="project" value="UniProtKB-UniRule"/>
</dbReference>
<organism evidence="4 5">
    <name type="scientific">Mesotoga infera</name>
    <dbReference type="NCBI Taxonomy" id="1236046"/>
    <lineage>
        <taxon>Bacteria</taxon>
        <taxon>Thermotogati</taxon>
        <taxon>Thermotogota</taxon>
        <taxon>Thermotogae</taxon>
        <taxon>Kosmotogales</taxon>
        <taxon>Kosmotogaceae</taxon>
        <taxon>Mesotoga</taxon>
    </lineage>
</organism>
<evidence type="ECO:0000256" key="2">
    <source>
        <dbReference type="SAM" id="Phobius"/>
    </source>
</evidence>
<feature type="domain" description="ATP-grasp" evidence="3">
    <location>
        <begin position="117"/>
        <end position="293"/>
    </location>
</feature>
<evidence type="ECO:0000256" key="1">
    <source>
        <dbReference type="PROSITE-ProRule" id="PRU00409"/>
    </source>
</evidence>
<dbReference type="Proteomes" id="UP000250796">
    <property type="component" value="Chromosome MESINF"/>
</dbReference>
<keyword evidence="2" id="KW-1133">Transmembrane helix</keyword>
<dbReference type="Pfam" id="PF02655">
    <property type="entry name" value="ATP-grasp_3"/>
    <property type="match status" value="1"/>
</dbReference>
<evidence type="ECO:0000259" key="3">
    <source>
        <dbReference type="PROSITE" id="PS50975"/>
    </source>
</evidence>
<dbReference type="KEGG" id="minf:MESINF_0443"/>
<name>A0A7Z7PN71_9BACT</name>